<dbReference type="GeneID" id="96791646"/>
<protein>
    <recommendedName>
        <fullName evidence="5">TIGR04222 domain-containing membrane protein</fullName>
    </recommendedName>
</protein>
<dbReference type="STRING" id="1048205.AB852_18130"/>
<sequence>MPTTLPWLITAGLYSVLLALLLVAVGKTRGARAGRFTGNDVPVGTLEAAFLAGGPGRTTDAAIATMAEDGRLAVGLPGIVAVRRAEARHPVEQAVLDACAAAPSGDLSWVRGVVTRSPAVQSMGDDLAERALIARPARLRPVRGWLAAHLFVAFLAFMASIPLTVLQLALWTTGWHSPPLLLTTTPALVLAVVAMWRYGKRAKNLLTPAGRRSLERYRTAGWGSADPGYTVAARSAYLLEDETLRTVLCARATFPRTVPRTAALRTGGGAGAGSTGADIAYWATVPTVWCGAGPGRGASAGRVDGADWGWGDVPAPGPWSGGSGAGHGGSGYGGGSSCGSGSSCGGSSSGGSSCGGGGGGSSCGGGGSSCGGGSS</sequence>
<reference evidence="3 4" key="1">
    <citation type="submission" date="2015-06" db="EMBL/GenBank/DDBJ databases">
        <title>Cloning and characterization of the uncialamcin biosynthetic gene cluster.</title>
        <authorList>
            <person name="Yan X."/>
            <person name="Huang T."/>
            <person name="Ge H."/>
            <person name="Shen B."/>
        </authorList>
    </citation>
    <scope>NUCLEOTIDE SEQUENCE [LARGE SCALE GENOMIC DNA]</scope>
    <source>
        <strain evidence="3 4">DCA2648</strain>
    </source>
</reference>
<feature type="transmembrane region" description="Helical" evidence="2">
    <location>
        <begin position="180"/>
        <end position="198"/>
    </location>
</feature>
<feature type="transmembrane region" description="Helical" evidence="2">
    <location>
        <begin position="6"/>
        <end position="25"/>
    </location>
</feature>
<proteinExistence type="predicted"/>
<evidence type="ECO:0008006" key="5">
    <source>
        <dbReference type="Google" id="ProtNLM"/>
    </source>
</evidence>
<dbReference type="AlphaFoldDB" id="A0A1Q4V6E8"/>
<keyword evidence="2" id="KW-0812">Transmembrane</keyword>
<dbReference type="InterPro" id="IPR026467">
    <property type="entry name" value="Ser/Gly_Cys_C_dom"/>
</dbReference>
<accession>A0A1Q4V6E8</accession>
<keyword evidence="4" id="KW-1185">Reference proteome</keyword>
<dbReference type="RefSeq" id="WP_073789693.1">
    <property type="nucleotide sequence ID" value="NZ_CP109583.1"/>
</dbReference>
<keyword evidence="2" id="KW-0472">Membrane</keyword>
<evidence type="ECO:0000313" key="3">
    <source>
        <dbReference type="EMBL" id="OKH93423.1"/>
    </source>
</evidence>
<organism evidence="3 4">
    <name type="scientific">Streptomyces uncialis</name>
    <dbReference type="NCBI Taxonomy" id="1048205"/>
    <lineage>
        <taxon>Bacteria</taxon>
        <taxon>Bacillati</taxon>
        <taxon>Actinomycetota</taxon>
        <taxon>Actinomycetes</taxon>
        <taxon>Kitasatosporales</taxon>
        <taxon>Streptomycetaceae</taxon>
        <taxon>Streptomyces</taxon>
    </lineage>
</organism>
<comment type="caution">
    <text evidence="3">The sequence shown here is derived from an EMBL/GenBank/DDBJ whole genome shotgun (WGS) entry which is preliminary data.</text>
</comment>
<dbReference type="EMBL" id="LFBV01000004">
    <property type="protein sequence ID" value="OKH93423.1"/>
    <property type="molecule type" value="Genomic_DNA"/>
</dbReference>
<name>A0A1Q4V6E8_9ACTN</name>
<evidence type="ECO:0000256" key="2">
    <source>
        <dbReference type="SAM" id="Phobius"/>
    </source>
</evidence>
<feature type="compositionally biased region" description="Gly residues" evidence="1">
    <location>
        <begin position="319"/>
        <end position="375"/>
    </location>
</feature>
<dbReference type="NCBIfam" id="TIGR04222">
    <property type="entry name" value="near_uncomplex"/>
    <property type="match status" value="1"/>
</dbReference>
<evidence type="ECO:0000256" key="1">
    <source>
        <dbReference type="SAM" id="MobiDB-lite"/>
    </source>
</evidence>
<feature type="region of interest" description="Disordered" evidence="1">
    <location>
        <begin position="303"/>
        <end position="375"/>
    </location>
</feature>
<evidence type="ECO:0000313" key="4">
    <source>
        <dbReference type="Proteomes" id="UP000186455"/>
    </source>
</evidence>
<keyword evidence="2" id="KW-1133">Transmembrane helix</keyword>
<gene>
    <name evidence="3" type="ORF">AB852_18130</name>
</gene>
<feature type="transmembrane region" description="Helical" evidence="2">
    <location>
        <begin position="145"/>
        <end position="168"/>
    </location>
</feature>
<dbReference type="Proteomes" id="UP000186455">
    <property type="component" value="Unassembled WGS sequence"/>
</dbReference>